<dbReference type="RefSeq" id="WP_064381640.1">
    <property type="nucleotide sequence ID" value="NZ_CP014205.2"/>
</dbReference>
<keyword evidence="5" id="KW-1185">Reference proteome</keyword>
<evidence type="ECO:0000256" key="1">
    <source>
        <dbReference type="ARBA" id="ARBA00022741"/>
    </source>
</evidence>
<evidence type="ECO:0000256" key="2">
    <source>
        <dbReference type="ARBA" id="ARBA00022840"/>
    </source>
</evidence>
<organism evidence="4 5">
    <name type="scientific">Pseudomonas glycinae</name>
    <dbReference type="NCBI Taxonomy" id="1785145"/>
    <lineage>
        <taxon>Bacteria</taxon>
        <taxon>Pseudomonadati</taxon>
        <taxon>Pseudomonadota</taxon>
        <taxon>Gammaproteobacteria</taxon>
        <taxon>Pseudomonadales</taxon>
        <taxon>Pseudomonadaceae</taxon>
        <taxon>Pseudomonas</taxon>
    </lineage>
</organism>
<dbReference type="EMBL" id="CP014205">
    <property type="protein sequence ID" value="AMQ84330.1"/>
    <property type="molecule type" value="Genomic_DNA"/>
</dbReference>
<sequence>MSVTTAYHYTYTPEQVTAAFDTLSPTLFSAVTAETTPRMLVTAGVQSSGKTYLLEKSLLPSGRYQNHVRLYLPQYREKHPQYEEMIKIGVLHAYEHTETFVRDLCQKIFERAFKDKLNIILECAFDTIEFAALPEYAANAGYQLEVHVVACNYPFAFISGVRRGLKSLEKGELERFVKPSVLKTSLGNAHAVLYTLEAAAKKVSGSQIFLYERGLGALQDRVLRAHSTYSLDSQNRLSMSSTFTPYSYEAYQRIFSKSVNGESERNEMVRESHLALSKATQYATQVPDFLFNALYARIVRYVQR</sequence>
<gene>
    <name evidence="4" type="ORF">AWU82_13740</name>
</gene>
<dbReference type="Proteomes" id="UP000075187">
    <property type="component" value="Chromosome"/>
</dbReference>
<name>A0ABM5ZNP9_9PSED</name>
<accession>A0ABM5ZNP9</accession>
<feature type="domain" description="Zeta toxin" evidence="3">
    <location>
        <begin position="33"/>
        <end position="202"/>
    </location>
</feature>
<proteinExistence type="predicted"/>
<dbReference type="Gene3D" id="3.40.50.300">
    <property type="entry name" value="P-loop containing nucleotide triphosphate hydrolases"/>
    <property type="match status" value="1"/>
</dbReference>
<evidence type="ECO:0000313" key="5">
    <source>
        <dbReference type="Proteomes" id="UP000075187"/>
    </source>
</evidence>
<dbReference type="InterPro" id="IPR027417">
    <property type="entry name" value="P-loop_NTPase"/>
</dbReference>
<evidence type="ECO:0000259" key="3">
    <source>
        <dbReference type="Pfam" id="PF06414"/>
    </source>
</evidence>
<protein>
    <submittedName>
        <fullName evidence="4">Zeta toxin</fullName>
    </submittedName>
</protein>
<dbReference type="InterPro" id="IPR010488">
    <property type="entry name" value="Zeta_toxin_domain"/>
</dbReference>
<keyword evidence="2" id="KW-0067">ATP-binding</keyword>
<keyword evidence="1" id="KW-0547">Nucleotide-binding</keyword>
<dbReference type="Pfam" id="PF06414">
    <property type="entry name" value="Zeta_toxin"/>
    <property type="match status" value="1"/>
</dbReference>
<reference evidence="4" key="1">
    <citation type="submission" date="2017-12" db="EMBL/GenBank/DDBJ databases">
        <title>Pseudomonas sp. MS586 complete sequence.</title>
        <authorList>
            <person name="Lu S."/>
            <person name="Deng P."/>
        </authorList>
    </citation>
    <scope>NUCLEOTIDE SEQUENCE</scope>
    <source>
        <strain evidence="4">MS586</strain>
    </source>
</reference>
<evidence type="ECO:0000313" key="4">
    <source>
        <dbReference type="EMBL" id="AMQ84330.1"/>
    </source>
</evidence>